<dbReference type="EMBL" id="KN837272">
    <property type="protein sequence ID" value="KIJ29900.1"/>
    <property type="molecule type" value="Genomic_DNA"/>
</dbReference>
<keyword evidence="3" id="KW-1185">Reference proteome</keyword>
<gene>
    <name evidence="2" type="ORF">M422DRAFT_268564</name>
</gene>
<dbReference type="Pfam" id="PF08386">
    <property type="entry name" value="Abhydrolase_4"/>
    <property type="match status" value="1"/>
</dbReference>
<dbReference type="OrthoDB" id="425534at2759"/>
<name>A0A0C9UXU6_SPHS4</name>
<dbReference type="HOGENOM" id="CLU_1887078_0_0_1"/>
<evidence type="ECO:0000313" key="2">
    <source>
        <dbReference type="EMBL" id="KIJ29900.1"/>
    </source>
</evidence>
<sequence>MRMRCVGWKIKTRERYGGPFNTTTDFPLLVIGNTAGMAFLPPLSLLINPFTDPVTPLRGAQKAAAAFPNSVLLTVNTPGHCSLAATSLAASKYIQNYFRDGTLPPPGTICDIENKLFGPNNNFHGRSNLEDRSLV</sequence>
<organism evidence="2 3">
    <name type="scientific">Sphaerobolus stellatus (strain SS14)</name>
    <dbReference type="NCBI Taxonomy" id="990650"/>
    <lineage>
        <taxon>Eukaryota</taxon>
        <taxon>Fungi</taxon>
        <taxon>Dikarya</taxon>
        <taxon>Basidiomycota</taxon>
        <taxon>Agaricomycotina</taxon>
        <taxon>Agaricomycetes</taxon>
        <taxon>Phallomycetidae</taxon>
        <taxon>Geastrales</taxon>
        <taxon>Sphaerobolaceae</taxon>
        <taxon>Sphaerobolus</taxon>
    </lineage>
</organism>
<reference evidence="2 3" key="1">
    <citation type="submission" date="2014-06" db="EMBL/GenBank/DDBJ databases">
        <title>Evolutionary Origins and Diversification of the Mycorrhizal Mutualists.</title>
        <authorList>
            <consortium name="DOE Joint Genome Institute"/>
            <consortium name="Mycorrhizal Genomics Consortium"/>
            <person name="Kohler A."/>
            <person name="Kuo A."/>
            <person name="Nagy L.G."/>
            <person name="Floudas D."/>
            <person name="Copeland A."/>
            <person name="Barry K.W."/>
            <person name="Cichocki N."/>
            <person name="Veneault-Fourrey C."/>
            <person name="LaButti K."/>
            <person name="Lindquist E.A."/>
            <person name="Lipzen A."/>
            <person name="Lundell T."/>
            <person name="Morin E."/>
            <person name="Murat C."/>
            <person name="Riley R."/>
            <person name="Ohm R."/>
            <person name="Sun H."/>
            <person name="Tunlid A."/>
            <person name="Henrissat B."/>
            <person name="Grigoriev I.V."/>
            <person name="Hibbett D.S."/>
            <person name="Martin F."/>
        </authorList>
    </citation>
    <scope>NUCLEOTIDE SEQUENCE [LARGE SCALE GENOMIC DNA]</scope>
    <source>
        <strain evidence="2 3">SS14</strain>
    </source>
</reference>
<protein>
    <recommendedName>
        <fullName evidence="1">Peptidase S33 tripeptidyl aminopeptidase-like C-terminal domain-containing protein</fullName>
    </recommendedName>
</protein>
<feature type="domain" description="Peptidase S33 tripeptidyl aminopeptidase-like C-terminal" evidence="1">
    <location>
        <begin position="42"/>
        <end position="110"/>
    </location>
</feature>
<dbReference type="InterPro" id="IPR013595">
    <property type="entry name" value="Pept_S33_TAP-like_C"/>
</dbReference>
<evidence type="ECO:0000313" key="3">
    <source>
        <dbReference type="Proteomes" id="UP000054279"/>
    </source>
</evidence>
<dbReference type="Proteomes" id="UP000054279">
    <property type="component" value="Unassembled WGS sequence"/>
</dbReference>
<dbReference type="AlphaFoldDB" id="A0A0C9UXU6"/>
<proteinExistence type="predicted"/>
<evidence type="ECO:0000259" key="1">
    <source>
        <dbReference type="Pfam" id="PF08386"/>
    </source>
</evidence>
<accession>A0A0C9UXU6</accession>